<keyword evidence="2" id="KW-1185">Reference proteome</keyword>
<dbReference type="EMBL" id="JBBNAE010000008">
    <property type="protein sequence ID" value="KAK9103658.1"/>
    <property type="molecule type" value="Genomic_DNA"/>
</dbReference>
<dbReference type="Proteomes" id="UP001417504">
    <property type="component" value="Unassembled WGS sequence"/>
</dbReference>
<sequence>MAFFGKKIPLGFSSSSTAEEVTQGIDGTGLTAIVTGEGATSGIGLETARVLALHGVQVVVGARNVAAAADVKKEIIKKIPDAKLDILELDLGSMASVRKFVSDFDSLGLPLNILMYRYYLAYGQSKLANILHSNELSRRLKVILNVNEEQGAPLTANSLTPGPVYTNIFKHNHCLDVIFAGAASGIGAETALVLALRGVHVVIGDLDLAAAMDVKAAIIKKVPDAKVDLLELDLGSMASIRKFVHEFNSLGLPLNILIYSGFGAYGQSKLLVILHSNELARHLKGAATTCYVALHPQVKGASGQFFRNCDIAETSSQGLDEKLAKKLWDYSMSLIH</sequence>
<dbReference type="AlphaFoldDB" id="A0AAP0F8X7"/>
<evidence type="ECO:0000313" key="1">
    <source>
        <dbReference type="EMBL" id="KAK9103658.1"/>
    </source>
</evidence>
<dbReference type="InterPro" id="IPR002347">
    <property type="entry name" value="SDR_fam"/>
</dbReference>
<reference evidence="1 2" key="1">
    <citation type="submission" date="2024-01" db="EMBL/GenBank/DDBJ databases">
        <title>Genome assemblies of Stephania.</title>
        <authorList>
            <person name="Yang L."/>
        </authorList>
    </citation>
    <scope>NUCLEOTIDE SEQUENCE [LARGE SCALE GENOMIC DNA]</scope>
    <source>
        <strain evidence="1">QJT</strain>
        <tissue evidence="1">Leaf</tissue>
    </source>
</reference>
<comment type="caution">
    <text evidence="1">The sequence shown here is derived from an EMBL/GenBank/DDBJ whole genome shotgun (WGS) entry which is preliminary data.</text>
</comment>
<dbReference type="InterPro" id="IPR055280">
    <property type="entry name" value="TIC32"/>
</dbReference>
<dbReference type="PANTHER" id="PTHR48476:SF1">
    <property type="entry name" value="SHORT-CHAIN DEHYDROGENASE TIC 32, CHLOROPLASTIC-LIKE"/>
    <property type="match status" value="1"/>
</dbReference>
<dbReference type="Gene3D" id="3.40.50.720">
    <property type="entry name" value="NAD(P)-binding Rossmann-like Domain"/>
    <property type="match status" value="4"/>
</dbReference>
<proteinExistence type="predicted"/>
<evidence type="ECO:0000313" key="2">
    <source>
        <dbReference type="Proteomes" id="UP001417504"/>
    </source>
</evidence>
<dbReference type="InterPro" id="IPR036291">
    <property type="entry name" value="NAD(P)-bd_dom_sf"/>
</dbReference>
<dbReference type="PANTHER" id="PTHR48476">
    <property type="entry name" value="SHORT-CHAIN DEHYDROGENASE TIC 32, CHLOROPLASTIC-LIKE"/>
    <property type="match status" value="1"/>
</dbReference>
<dbReference type="SUPFAM" id="SSF51735">
    <property type="entry name" value="NAD(P)-binding Rossmann-fold domains"/>
    <property type="match status" value="2"/>
</dbReference>
<gene>
    <name evidence="1" type="ORF">Sjap_020912</name>
</gene>
<accession>A0AAP0F8X7</accession>
<organism evidence="1 2">
    <name type="scientific">Stephania japonica</name>
    <dbReference type="NCBI Taxonomy" id="461633"/>
    <lineage>
        <taxon>Eukaryota</taxon>
        <taxon>Viridiplantae</taxon>
        <taxon>Streptophyta</taxon>
        <taxon>Embryophyta</taxon>
        <taxon>Tracheophyta</taxon>
        <taxon>Spermatophyta</taxon>
        <taxon>Magnoliopsida</taxon>
        <taxon>Ranunculales</taxon>
        <taxon>Menispermaceae</taxon>
        <taxon>Menispermoideae</taxon>
        <taxon>Cissampelideae</taxon>
        <taxon>Stephania</taxon>
    </lineage>
</organism>
<name>A0AAP0F8X7_9MAGN</name>
<dbReference type="Pfam" id="PF00106">
    <property type="entry name" value="adh_short"/>
    <property type="match status" value="2"/>
</dbReference>
<protein>
    <submittedName>
        <fullName evidence="1">Uncharacterized protein</fullName>
    </submittedName>
</protein>